<sequence>MVIVKKVLVKENPIGLMVMGVVFALFFAFIATSVLTSFGSFAPAGFGMAFILFPLLFVGILLFVGGRLLAGGKKASSLFSQATVSETSISFPEELEYEVGRVFLEGYWTYTTTSTGSGTTSSRNYRTRRSFRPAGKARGLEVELPKEPFRIELKADGTGTIDAPAIRILSEPYKNALVIFLTDEGLVEGESSLNLSKGNDMVQVTFRGEGKMLRGRVWAELSKARGVRIEYGSGNLWKTVAKGKGSFEFSFSTLPEEKILIFSHYNTVTPLSILKKLGGGPMILGHGTFELKAVLDVPLARDIVERAIFEVVLPHEG</sequence>
<protein>
    <submittedName>
        <fullName evidence="2">Uncharacterized protein</fullName>
    </submittedName>
</protein>
<keyword evidence="1" id="KW-0472">Membrane</keyword>
<evidence type="ECO:0000313" key="2">
    <source>
        <dbReference type="EMBL" id="ACS32712.1"/>
    </source>
</evidence>
<name>C5A3A0_THEGJ</name>
<evidence type="ECO:0000313" key="3">
    <source>
        <dbReference type="Proteomes" id="UP000001488"/>
    </source>
</evidence>
<feature type="transmembrane region" description="Helical" evidence="1">
    <location>
        <begin position="41"/>
        <end position="64"/>
    </location>
</feature>
<dbReference type="GeneID" id="7988785"/>
<organism evidence="2 3">
    <name type="scientific">Thermococcus gammatolerans (strain DSM 15229 / JCM 11827 / EJ3)</name>
    <dbReference type="NCBI Taxonomy" id="593117"/>
    <lineage>
        <taxon>Archaea</taxon>
        <taxon>Methanobacteriati</taxon>
        <taxon>Methanobacteriota</taxon>
        <taxon>Thermococci</taxon>
        <taxon>Thermococcales</taxon>
        <taxon>Thermococcaceae</taxon>
        <taxon>Thermococcus</taxon>
    </lineage>
</organism>
<dbReference type="PaxDb" id="593117-TGAM_0210"/>
<proteinExistence type="predicted"/>
<gene>
    <name evidence="2" type="ordered locus">TGAM_0210</name>
</gene>
<dbReference type="HOGENOM" id="CLU_074026_0_0_2"/>
<keyword evidence="1" id="KW-1133">Transmembrane helix</keyword>
<keyword evidence="1" id="KW-0812">Transmembrane</keyword>
<accession>C5A3A0</accession>
<feature type="transmembrane region" description="Helical" evidence="1">
    <location>
        <begin position="12"/>
        <end position="35"/>
    </location>
</feature>
<evidence type="ECO:0000256" key="1">
    <source>
        <dbReference type="SAM" id="Phobius"/>
    </source>
</evidence>
<keyword evidence="3" id="KW-1185">Reference proteome</keyword>
<dbReference type="eggNOG" id="arCOG06986">
    <property type="taxonomic scope" value="Archaea"/>
</dbReference>
<dbReference type="KEGG" id="tga:TGAM_0210"/>
<dbReference type="Proteomes" id="UP000001488">
    <property type="component" value="Chromosome"/>
</dbReference>
<reference evidence="2 3" key="1">
    <citation type="journal article" date="2007" name="Genome Biol.">
        <title>Genome analysis and genome-wide proteomics of Thermococcus gammatolerans, the most radioresistant organism known amongst the Archaea.</title>
        <authorList>
            <person name="Zivanovic Y."/>
            <person name="Armengaud J."/>
            <person name="Lagorce A."/>
            <person name="Leplat C."/>
            <person name="Guerin P."/>
            <person name="Dutertre M."/>
            <person name="Anthouard V."/>
            <person name="Forterre P."/>
            <person name="Wincker P."/>
            <person name="Confalonieri F."/>
        </authorList>
    </citation>
    <scope>NUCLEOTIDE SEQUENCE [LARGE SCALE GENOMIC DNA]</scope>
    <source>
        <strain evidence="3">DSM 15229 / JCM 11827 / EJ3</strain>
    </source>
</reference>
<dbReference type="AlphaFoldDB" id="C5A3A0"/>
<dbReference type="EMBL" id="CP001398">
    <property type="protein sequence ID" value="ACS32712.1"/>
    <property type="molecule type" value="Genomic_DNA"/>
</dbReference>
<dbReference type="STRING" id="593117.TGAM_0210"/>
<dbReference type="PATRIC" id="fig|593117.10.peg.212"/>
<dbReference type="RefSeq" id="WP_015857832.1">
    <property type="nucleotide sequence ID" value="NC_012804.1"/>
</dbReference>